<dbReference type="Proteomes" id="UP000827415">
    <property type="component" value="Segment"/>
</dbReference>
<gene>
    <name evidence="1" type="ORF">ZYZZX_110</name>
</gene>
<accession>A0AAE7W9X2</accession>
<evidence type="ECO:0000313" key="2">
    <source>
        <dbReference type="Proteomes" id="UP000827415"/>
    </source>
</evidence>
<evidence type="ECO:0000313" key="1">
    <source>
        <dbReference type="EMBL" id="QYA57325.1"/>
    </source>
</evidence>
<sequence>MAFKGFIDGYTRPALQDIVLYEVSSPNGWSRKVIAAPKASYEVGDVVDEAGTIIVAGQEAKAFGVVITRWDNNEGLTTQGGMLSPTIIFRDAEIKYSGVKTAEGVNRANVLKALAARGIDTILDKEVA</sequence>
<reference evidence="1 2" key="1">
    <citation type="submission" date="2021-03" db="EMBL/GenBank/DDBJ databases">
        <authorList>
            <person name="Thompson D.W."/>
            <person name="Brown H.M.F."/>
            <person name="Thompson S.D."/>
            <person name="Grose J.H."/>
        </authorList>
    </citation>
    <scope>NUCLEOTIDE SEQUENCE [LARGE SCALE GENOMIC DNA]</scope>
</reference>
<name>A0AAE7W9X2_9CAUD</name>
<keyword evidence="2" id="KW-1185">Reference proteome</keyword>
<organism evidence="1 2">
    <name type="scientific">Hafnia phage vB_HpaM_Zyzzx</name>
    <dbReference type="NCBI Taxonomy" id="2836109"/>
    <lineage>
        <taxon>Viruses</taxon>
        <taxon>Duplodnaviria</taxon>
        <taxon>Heunggongvirae</taxon>
        <taxon>Uroviricota</taxon>
        <taxon>Caudoviricetes</taxon>
        <taxon>Andersonviridae</taxon>
        <taxon>Andersonviridae incertae sedis</taxon>
        <taxon>Daniellevirus</taxon>
        <taxon>Daniellevirus Zyzzx</taxon>
    </lineage>
</organism>
<dbReference type="EMBL" id="MW749004">
    <property type="protein sequence ID" value="QYA57325.1"/>
    <property type="molecule type" value="Genomic_DNA"/>
</dbReference>
<proteinExistence type="predicted"/>
<protein>
    <submittedName>
        <fullName evidence="1">Structural protein</fullName>
    </submittedName>
</protein>